<dbReference type="SMR" id="A0A1D6EN69"/>
<organism evidence="2">
    <name type="scientific">Zea mays</name>
    <name type="common">Maize</name>
    <dbReference type="NCBI Taxonomy" id="4577"/>
    <lineage>
        <taxon>Eukaryota</taxon>
        <taxon>Viridiplantae</taxon>
        <taxon>Streptophyta</taxon>
        <taxon>Embryophyta</taxon>
        <taxon>Tracheophyta</taxon>
        <taxon>Spermatophyta</taxon>
        <taxon>Magnoliopsida</taxon>
        <taxon>Liliopsida</taxon>
        <taxon>Poales</taxon>
        <taxon>Poaceae</taxon>
        <taxon>PACMAD clade</taxon>
        <taxon>Panicoideae</taxon>
        <taxon>Andropogonodae</taxon>
        <taxon>Andropogoneae</taxon>
        <taxon>Tripsacinae</taxon>
        <taxon>Zea</taxon>
    </lineage>
</organism>
<dbReference type="PANTHER" id="PTHR19332:SF12">
    <property type="entry name" value="PEROXIN-13"/>
    <property type="match status" value="1"/>
</dbReference>
<accession>A0A1D6EN69</accession>
<dbReference type="PANTHER" id="PTHR19332">
    <property type="entry name" value="PEROXISOMAL MEMBRANE PROTEIN PEX13"/>
    <property type="match status" value="1"/>
</dbReference>
<dbReference type="InterPro" id="IPR010734">
    <property type="entry name" value="Copine_C"/>
</dbReference>
<protein>
    <submittedName>
        <fullName evidence="2">Peroxisomal membrane protein 13</fullName>
    </submittedName>
</protein>
<evidence type="ECO:0000259" key="1">
    <source>
        <dbReference type="Pfam" id="PF07002"/>
    </source>
</evidence>
<dbReference type="EMBL" id="CM007648">
    <property type="protein sequence ID" value="ONM21253.1"/>
    <property type="molecule type" value="Genomic_DNA"/>
</dbReference>
<dbReference type="GO" id="GO:0016020">
    <property type="term" value="C:membrane"/>
    <property type="evidence" value="ECO:0007669"/>
    <property type="project" value="InterPro"/>
</dbReference>
<dbReference type="GO" id="GO:0005777">
    <property type="term" value="C:peroxisome"/>
    <property type="evidence" value="ECO:0007669"/>
    <property type="project" value="InterPro"/>
</dbReference>
<name>A0A1D6EN69_MAIZE</name>
<gene>
    <name evidence="2" type="ORF">ZEAMMB73_Zm00001d005476</name>
</gene>
<evidence type="ECO:0000313" key="2">
    <source>
        <dbReference type="EMBL" id="ONM21253.1"/>
    </source>
</evidence>
<feature type="domain" description="Copine C-terminal" evidence="1">
    <location>
        <begin position="153"/>
        <end position="220"/>
    </location>
</feature>
<feature type="non-terminal residue" evidence="2">
    <location>
        <position position="355"/>
    </location>
</feature>
<dbReference type="GO" id="GO:0016560">
    <property type="term" value="P:protein import into peroxisome matrix, docking"/>
    <property type="evidence" value="ECO:0007669"/>
    <property type="project" value="InterPro"/>
</dbReference>
<dbReference type="PaxDb" id="4577-GRMZM2G354385_P01"/>
<dbReference type="STRING" id="4577.A0A1D6EN69"/>
<sequence>MEDGETEEAQRDAITARMRAGRGVDWPSTVSATKRRIRGYSVQRSKVLASTIFTVLIGVVSSYVLHGGQDILAPVCACFDAESMSVSLLSTVLFGVGSTADSPPNPWERSRAEGASGPAPFKPPSAGSTSDVVEASGTAKPDENVTVTESLHRSYHDGLEVRIECLSHHLKKVVLRGPTSFATLIYAAIFVVQNSNCHYHVLMIVAGGHVTHVWELGDFITSSEAHPGGFLFTKFASSSQTLFDLFPDSFGGRMKPYLQIGSSSWKQLARQVDLSARQVLGQLRHQLVIELPEACRRAAAAWRLQCQGRWCSGMTATIKLMQNEYFFRYRDDRNAAEIFRANGDINGLKSHCNSQ</sequence>
<reference evidence="2" key="1">
    <citation type="submission" date="2015-12" db="EMBL/GenBank/DDBJ databases">
        <title>Update maize B73 reference genome by single molecule sequencing technologies.</title>
        <authorList>
            <consortium name="Maize Genome Sequencing Project"/>
            <person name="Ware D."/>
        </authorList>
    </citation>
    <scope>NUCLEOTIDE SEQUENCE [LARGE SCALE GENOMIC DNA]</scope>
    <source>
        <tissue evidence="2">Seedling</tissue>
    </source>
</reference>
<dbReference type="InterPro" id="IPR035463">
    <property type="entry name" value="Pex13"/>
</dbReference>
<dbReference type="AlphaFoldDB" id="A0A1D6EN69"/>
<dbReference type="Pfam" id="PF07002">
    <property type="entry name" value="Copine"/>
    <property type="match status" value="1"/>
</dbReference>
<dbReference type="InParanoid" id="A0A1D6EN69"/>
<proteinExistence type="predicted"/>